<dbReference type="Proteomes" id="UP001589748">
    <property type="component" value="Unassembled WGS sequence"/>
</dbReference>
<proteinExistence type="predicted"/>
<dbReference type="RefSeq" id="WP_380135507.1">
    <property type="nucleotide sequence ID" value="NZ_JBHLUI010000003.1"/>
</dbReference>
<dbReference type="EMBL" id="JBHMDM010000004">
    <property type="protein sequence ID" value="MFB9376924.1"/>
    <property type="molecule type" value="Genomic_DNA"/>
</dbReference>
<feature type="region of interest" description="Disordered" evidence="1">
    <location>
        <begin position="120"/>
        <end position="143"/>
    </location>
</feature>
<evidence type="ECO:0000256" key="1">
    <source>
        <dbReference type="SAM" id="MobiDB-lite"/>
    </source>
</evidence>
<gene>
    <name evidence="2" type="ORF">ACFFVI_08075</name>
</gene>
<comment type="caution">
    <text evidence="2">The sequence shown here is derived from an EMBL/GenBank/DDBJ whole genome shotgun (WGS) entry which is preliminary data.</text>
</comment>
<name>A0ABV5LS51_9ACTN</name>
<organism evidence="2 3">
    <name type="scientific">Kineococcus gynurae</name>
    <dbReference type="NCBI Taxonomy" id="452979"/>
    <lineage>
        <taxon>Bacteria</taxon>
        <taxon>Bacillati</taxon>
        <taxon>Actinomycetota</taxon>
        <taxon>Actinomycetes</taxon>
        <taxon>Kineosporiales</taxon>
        <taxon>Kineosporiaceae</taxon>
        <taxon>Kineococcus</taxon>
    </lineage>
</organism>
<evidence type="ECO:0000313" key="3">
    <source>
        <dbReference type="Proteomes" id="UP001589748"/>
    </source>
</evidence>
<protein>
    <submittedName>
        <fullName evidence="2">Uncharacterized protein</fullName>
    </submittedName>
</protein>
<reference evidence="2 3" key="1">
    <citation type="submission" date="2024-09" db="EMBL/GenBank/DDBJ databases">
        <authorList>
            <person name="Sun Q."/>
            <person name="Mori K."/>
        </authorList>
    </citation>
    <scope>NUCLEOTIDE SEQUENCE [LARGE SCALE GENOMIC DNA]</scope>
    <source>
        <strain evidence="2 3">TISTR 1856</strain>
    </source>
</reference>
<accession>A0ABV5LS51</accession>
<evidence type="ECO:0000313" key="2">
    <source>
        <dbReference type="EMBL" id="MFB9376924.1"/>
    </source>
</evidence>
<sequence>MGTAWTVFRAWRNLPVTTLAVLWARRHGATFTLGPDLFVECSGMPPRTFGRGGTTVGNAWLYGDLGGDRRRRHELRHADQYALLGTLPFLALYGLNAAVTRNRPHRNLFERWAGLADGGYTAGTPPRSHPPLRDQGIRRRLIP</sequence>
<keyword evidence="3" id="KW-1185">Reference proteome</keyword>